<dbReference type="Proteomes" id="UP001597343">
    <property type="component" value="Unassembled WGS sequence"/>
</dbReference>
<feature type="transmembrane region" description="Helical" evidence="1">
    <location>
        <begin position="12"/>
        <end position="38"/>
    </location>
</feature>
<keyword evidence="1" id="KW-1133">Transmembrane helix</keyword>
<reference evidence="3" key="1">
    <citation type="journal article" date="2019" name="Int. J. Syst. Evol. Microbiol.">
        <title>The Global Catalogue of Microorganisms (GCM) 10K type strain sequencing project: providing services to taxonomists for standard genome sequencing and annotation.</title>
        <authorList>
            <consortium name="The Broad Institute Genomics Platform"/>
            <consortium name="The Broad Institute Genome Sequencing Center for Infectious Disease"/>
            <person name="Wu L."/>
            <person name="Ma J."/>
        </authorList>
    </citation>
    <scope>NUCLEOTIDE SEQUENCE [LARGE SCALE GENOMIC DNA]</scope>
    <source>
        <strain evidence="3">CGMCC 1.13574</strain>
    </source>
</reference>
<evidence type="ECO:0000256" key="1">
    <source>
        <dbReference type="SAM" id="Phobius"/>
    </source>
</evidence>
<keyword evidence="1" id="KW-0812">Transmembrane</keyword>
<dbReference type="RefSeq" id="WP_386045496.1">
    <property type="nucleotide sequence ID" value="NZ_JBHUIO010000005.1"/>
</dbReference>
<keyword evidence="1" id="KW-0472">Membrane</keyword>
<sequence length="130" mass="15545">MRFVAYEQKAPLLLLLAVLPTLFDRSFLWLLILVPLFFLNYELQIHVDEIRYTMKLMGFRLWTRVGTPDLVSRMEFKRAGWATKCVVLHFHSGLRWRLLHFMPKNYDQALEQFAKRHQIALSKHPDYPAL</sequence>
<organism evidence="2 3">
    <name type="scientific">Tumebacillus lipolyticus</name>
    <dbReference type="NCBI Taxonomy" id="1280370"/>
    <lineage>
        <taxon>Bacteria</taxon>
        <taxon>Bacillati</taxon>
        <taxon>Bacillota</taxon>
        <taxon>Bacilli</taxon>
        <taxon>Bacillales</taxon>
        <taxon>Alicyclobacillaceae</taxon>
        <taxon>Tumebacillus</taxon>
    </lineage>
</organism>
<name>A0ABW4ZX74_9BACL</name>
<keyword evidence="3" id="KW-1185">Reference proteome</keyword>
<comment type="caution">
    <text evidence="2">The sequence shown here is derived from an EMBL/GenBank/DDBJ whole genome shotgun (WGS) entry which is preliminary data.</text>
</comment>
<accession>A0ABW4ZX74</accession>
<dbReference type="EMBL" id="JBHUIO010000005">
    <property type="protein sequence ID" value="MFD2169949.1"/>
    <property type="molecule type" value="Genomic_DNA"/>
</dbReference>
<protein>
    <recommendedName>
        <fullName evidence="4">DUF304 domain-containing protein</fullName>
    </recommendedName>
</protein>
<evidence type="ECO:0000313" key="3">
    <source>
        <dbReference type="Proteomes" id="UP001597343"/>
    </source>
</evidence>
<proteinExistence type="predicted"/>
<evidence type="ECO:0008006" key="4">
    <source>
        <dbReference type="Google" id="ProtNLM"/>
    </source>
</evidence>
<evidence type="ECO:0000313" key="2">
    <source>
        <dbReference type="EMBL" id="MFD2169949.1"/>
    </source>
</evidence>
<gene>
    <name evidence="2" type="ORF">ACFSOY_08070</name>
</gene>